<dbReference type="EMBL" id="AZLV01000765">
    <property type="protein sequence ID" value="ETJ03974.1"/>
    <property type="molecule type" value="Genomic_DNA"/>
</dbReference>
<evidence type="ECO:0000313" key="2">
    <source>
        <dbReference type="EMBL" id="ETJ03974.1"/>
    </source>
</evidence>
<proteinExistence type="predicted"/>
<feature type="region of interest" description="Disordered" evidence="1">
    <location>
        <begin position="181"/>
        <end position="201"/>
    </location>
</feature>
<sequence length="236" mass="24235">MVEVAGGDQGTGGVGKLAGHVGHALVSGGVEEVVFLHRQSLTAQLAPRGYGPHAGAHAPVLSQDPLSLDDPRHPHAGGQQLDLGTVACRGVGDLVQTLENALDVDVLGLGRLDDRLVVHRQVVHDVAVTTAVRAVPALQRVTHDVADLVGVGRVVGGEGLVGPSHERGVAVHVLGTLTGQRRATGRGTDDEATGQLVPGGPELVGRALEAEHRVEDVDRDHRLAVGGVAGTGHLEQ</sequence>
<gene>
    <name evidence="2" type="ORF">Q605_AUC00765G0003</name>
</gene>
<protein>
    <submittedName>
        <fullName evidence="2">Arginase/agmatinase/formimionoglutamate hydrolase, arginase family</fullName>
    </submittedName>
</protein>
<reference evidence="2 3" key="1">
    <citation type="submission" date="2013-12" db="EMBL/GenBank/DDBJ databases">
        <title>A Varibaculum cambriense genome reconstructed from a premature infant gut community with otherwise low bacterial novelty that shifts toward anaerobic metabolism during the third week of life.</title>
        <authorList>
            <person name="Brown C.T."/>
            <person name="Sharon I."/>
            <person name="Thomas B.C."/>
            <person name="Castelle C.J."/>
            <person name="Morowitz M.J."/>
            <person name="Banfield J.F."/>
        </authorList>
    </citation>
    <scope>NUCLEOTIDE SEQUENCE [LARGE SCALE GENOMIC DNA]</scope>
    <source>
        <strain evidence="3">DORA_12</strain>
    </source>
</reference>
<dbReference type="Proteomes" id="UP000018852">
    <property type="component" value="Unassembled WGS sequence"/>
</dbReference>
<dbReference type="AlphaFoldDB" id="W1VIS3"/>
<evidence type="ECO:0000313" key="3">
    <source>
        <dbReference type="Proteomes" id="UP000018852"/>
    </source>
</evidence>
<accession>W1VIS3</accession>
<keyword evidence="2" id="KW-0378">Hydrolase</keyword>
<evidence type="ECO:0000256" key="1">
    <source>
        <dbReference type="SAM" id="MobiDB-lite"/>
    </source>
</evidence>
<name>W1VIS3_9ACTO</name>
<organism evidence="2 3">
    <name type="scientific">Actinomyces urogenitalis DORA_12</name>
    <dbReference type="NCBI Taxonomy" id="1403939"/>
    <lineage>
        <taxon>Bacteria</taxon>
        <taxon>Bacillati</taxon>
        <taxon>Actinomycetota</taxon>
        <taxon>Actinomycetes</taxon>
        <taxon>Actinomycetales</taxon>
        <taxon>Actinomycetaceae</taxon>
        <taxon>Actinomyces</taxon>
    </lineage>
</organism>
<dbReference type="GO" id="GO:0016787">
    <property type="term" value="F:hydrolase activity"/>
    <property type="evidence" value="ECO:0007669"/>
    <property type="project" value="UniProtKB-KW"/>
</dbReference>
<comment type="caution">
    <text evidence="2">The sequence shown here is derived from an EMBL/GenBank/DDBJ whole genome shotgun (WGS) entry which is preliminary data.</text>
</comment>